<feature type="chain" id="PRO_5046617383" evidence="1">
    <location>
        <begin position="21"/>
        <end position="140"/>
    </location>
</feature>
<accession>A0ABQ9DVL1</accession>
<keyword evidence="1" id="KW-0732">Signal</keyword>
<proteinExistence type="predicted"/>
<dbReference type="Proteomes" id="UP001145742">
    <property type="component" value="Unassembled WGS sequence"/>
</dbReference>
<evidence type="ECO:0000313" key="3">
    <source>
        <dbReference type="Proteomes" id="UP001145742"/>
    </source>
</evidence>
<comment type="caution">
    <text evidence="2">The sequence shown here is derived from an EMBL/GenBank/DDBJ whole genome shotgun (WGS) entry which is preliminary data.</text>
</comment>
<protein>
    <submittedName>
        <fullName evidence="2">Uncharacterized protein</fullName>
    </submittedName>
</protein>
<keyword evidence="3" id="KW-1185">Reference proteome</keyword>
<name>A0ABQ9DVL1_9PASS</name>
<dbReference type="EMBL" id="WHWB01002909">
    <property type="protein sequence ID" value="KAJ7428954.1"/>
    <property type="molecule type" value="Genomic_DNA"/>
</dbReference>
<reference evidence="2" key="1">
    <citation type="submission" date="2019-10" db="EMBL/GenBank/DDBJ databases">
        <authorList>
            <person name="Soares A.E.R."/>
            <person name="Aleixo A."/>
            <person name="Schneider P."/>
            <person name="Miyaki C.Y."/>
            <person name="Schneider M.P."/>
            <person name="Mello C."/>
            <person name="Vasconcelos A.T.R."/>
        </authorList>
    </citation>
    <scope>NUCLEOTIDE SEQUENCE</scope>
    <source>
        <tissue evidence="2">Muscle</tissue>
    </source>
</reference>
<evidence type="ECO:0000256" key="1">
    <source>
        <dbReference type="SAM" id="SignalP"/>
    </source>
</evidence>
<sequence>MWSSLAVPCLSLLLVALALSGKVTPAVKYTKPKPPQLVVSVPPATPLQGKLPFPAAPGGAEVPTLSQGATTLFPLDNYTLDTDDFFFNCCDCCPPAMGARGLPGHQGPPGMEGTALGWGTNTRDPQEGFDKIYVGNEETS</sequence>
<gene>
    <name evidence="2" type="ORF">WISP_00384</name>
</gene>
<organism evidence="2 3">
    <name type="scientific">Willisornis vidua</name>
    <name type="common">Xingu scale-backed antbird</name>
    <dbReference type="NCBI Taxonomy" id="1566151"/>
    <lineage>
        <taxon>Eukaryota</taxon>
        <taxon>Metazoa</taxon>
        <taxon>Chordata</taxon>
        <taxon>Craniata</taxon>
        <taxon>Vertebrata</taxon>
        <taxon>Euteleostomi</taxon>
        <taxon>Archelosauria</taxon>
        <taxon>Archosauria</taxon>
        <taxon>Dinosauria</taxon>
        <taxon>Saurischia</taxon>
        <taxon>Theropoda</taxon>
        <taxon>Coelurosauria</taxon>
        <taxon>Aves</taxon>
        <taxon>Neognathae</taxon>
        <taxon>Neoaves</taxon>
        <taxon>Telluraves</taxon>
        <taxon>Australaves</taxon>
        <taxon>Passeriformes</taxon>
        <taxon>Thamnophilidae</taxon>
        <taxon>Willisornis</taxon>
    </lineage>
</organism>
<feature type="signal peptide" evidence="1">
    <location>
        <begin position="1"/>
        <end position="20"/>
    </location>
</feature>
<evidence type="ECO:0000313" key="2">
    <source>
        <dbReference type="EMBL" id="KAJ7428954.1"/>
    </source>
</evidence>